<dbReference type="EMBL" id="FQUJ01000002">
    <property type="protein sequence ID" value="SHE34965.1"/>
    <property type="molecule type" value="Genomic_DNA"/>
</dbReference>
<name>A0A1M4SS12_9GAMM</name>
<reference evidence="1 2" key="1">
    <citation type="submission" date="2016-11" db="EMBL/GenBank/DDBJ databases">
        <authorList>
            <person name="Jaros S."/>
            <person name="Januszkiewicz K."/>
            <person name="Wedrychowicz H."/>
        </authorList>
    </citation>
    <scope>NUCLEOTIDE SEQUENCE [LARGE SCALE GENOMIC DNA]</scope>
    <source>
        <strain evidence="1 2">DSM 19980</strain>
    </source>
</reference>
<sequence>MAKRSFKITPTTTGNGHKLRKPDYWVLQETTGGKVREIHRFHSYFDALQANREMCGQMMG</sequence>
<keyword evidence="2" id="KW-1185">Reference proteome</keyword>
<dbReference type="Proteomes" id="UP000184346">
    <property type="component" value="Unassembled WGS sequence"/>
</dbReference>
<evidence type="ECO:0000313" key="1">
    <source>
        <dbReference type="EMBL" id="SHE34965.1"/>
    </source>
</evidence>
<evidence type="ECO:0000313" key="2">
    <source>
        <dbReference type="Proteomes" id="UP000184346"/>
    </source>
</evidence>
<dbReference type="OrthoDB" id="6169168at2"/>
<dbReference type="AlphaFoldDB" id="A0A1M4SS12"/>
<accession>A0A1M4SS12</accession>
<protein>
    <submittedName>
        <fullName evidence="1">Uncharacterized protein</fullName>
    </submittedName>
</protein>
<proteinExistence type="predicted"/>
<dbReference type="RefSeq" id="WP_072818807.1">
    <property type="nucleotide sequence ID" value="NZ_FQUJ01000002.1"/>
</dbReference>
<gene>
    <name evidence="1" type="ORF">SAMN02745148_00207</name>
</gene>
<organism evidence="1 2">
    <name type="scientific">Modicisalibacter ilicicola DSM 19980</name>
    <dbReference type="NCBI Taxonomy" id="1121942"/>
    <lineage>
        <taxon>Bacteria</taxon>
        <taxon>Pseudomonadati</taxon>
        <taxon>Pseudomonadota</taxon>
        <taxon>Gammaproteobacteria</taxon>
        <taxon>Oceanospirillales</taxon>
        <taxon>Halomonadaceae</taxon>
        <taxon>Modicisalibacter</taxon>
    </lineage>
</organism>